<dbReference type="PANTHER" id="PTHR23329:SF1">
    <property type="entry name" value="TUFTELIN-INTERACTING PROTEIN 11"/>
    <property type="match status" value="1"/>
</dbReference>
<feature type="non-terminal residue" evidence="2">
    <location>
        <position position="1"/>
    </location>
</feature>
<accession>A0A0C9UBE4</accession>
<reference evidence="2 3" key="1">
    <citation type="submission" date="2014-06" db="EMBL/GenBank/DDBJ databases">
        <title>Evolutionary Origins and Diversification of the Mycorrhizal Mutualists.</title>
        <authorList>
            <consortium name="DOE Joint Genome Institute"/>
            <consortium name="Mycorrhizal Genomics Consortium"/>
            <person name="Kohler A."/>
            <person name="Kuo A."/>
            <person name="Nagy L.G."/>
            <person name="Floudas D."/>
            <person name="Copeland A."/>
            <person name="Barry K.W."/>
            <person name="Cichocki N."/>
            <person name="Veneault-Fourrey C."/>
            <person name="LaButti K."/>
            <person name="Lindquist E.A."/>
            <person name="Lipzen A."/>
            <person name="Lundell T."/>
            <person name="Morin E."/>
            <person name="Murat C."/>
            <person name="Riley R."/>
            <person name="Ohm R."/>
            <person name="Sun H."/>
            <person name="Tunlid A."/>
            <person name="Henrissat B."/>
            <person name="Grigoriev I.V."/>
            <person name="Hibbett D.S."/>
            <person name="Martin F."/>
        </authorList>
    </citation>
    <scope>NUCLEOTIDE SEQUENCE [LARGE SCALE GENOMIC DNA]</scope>
    <source>
        <strain evidence="2 3">SS14</strain>
    </source>
</reference>
<dbReference type="InterPro" id="IPR045211">
    <property type="entry name" value="TFP11/STIP/Ntr1"/>
</dbReference>
<dbReference type="OrthoDB" id="3242917at2759"/>
<dbReference type="Proteomes" id="UP000054279">
    <property type="component" value="Unassembled WGS sequence"/>
</dbReference>
<keyword evidence="3" id="KW-1185">Reference proteome</keyword>
<gene>
    <name evidence="2" type="ORF">M422DRAFT_277168</name>
</gene>
<feature type="domain" description="GCF C-terminal" evidence="1">
    <location>
        <begin position="4"/>
        <end position="72"/>
    </location>
</feature>
<evidence type="ECO:0000259" key="1">
    <source>
        <dbReference type="Pfam" id="PF07842"/>
    </source>
</evidence>
<dbReference type="HOGENOM" id="CLU_2711804_0_0_1"/>
<dbReference type="PANTHER" id="PTHR23329">
    <property type="entry name" value="TUFTELIN-INTERACTING PROTEIN 11-RELATED"/>
    <property type="match status" value="1"/>
</dbReference>
<dbReference type="EMBL" id="KN838281">
    <property type="protein sequence ID" value="KIJ22410.1"/>
    <property type="molecule type" value="Genomic_DNA"/>
</dbReference>
<evidence type="ECO:0000313" key="2">
    <source>
        <dbReference type="EMBL" id="KIJ22410.1"/>
    </source>
</evidence>
<name>A0A0C9UBE4_SPHS4</name>
<protein>
    <recommendedName>
        <fullName evidence="1">GCF C-terminal domain-containing protein</fullName>
    </recommendedName>
</protein>
<dbReference type="GO" id="GO:0000390">
    <property type="term" value="P:spliceosomal complex disassembly"/>
    <property type="evidence" value="ECO:0007669"/>
    <property type="project" value="InterPro"/>
</dbReference>
<dbReference type="GO" id="GO:0071008">
    <property type="term" value="C:U2-type post-mRNA release spliceosomal complex"/>
    <property type="evidence" value="ECO:0007669"/>
    <property type="project" value="TreeGrafter"/>
</dbReference>
<dbReference type="AlphaFoldDB" id="A0A0C9UBE4"/>
<evidence type="ECO:0000313" key="3">
    <source>
        <dbReference type="Proteomes" id="UP000054279"/>
    </source>
</evidence>
<organism evidence="2 3">
    <name type="scientific">Sphaerobolus stellatus (strain SS14)</name>
    <dbReference type="NCBI Taxonomy" id="990650"/>
    <lineage>
        <taxon>Eukaryota</taxon>
        <taxon>Fungi</taxon>
        <taxon>Dikarya</taxon>
        <taxon>Basidiomycota</taxon>
        <taxon>Agaricomycotina</taxon>
        <taxon>Agaricomycetes</taxon>
        <taxon>Phallomycetidae</taxon>
        <taxon>Geastrales</taxon>
        <taxon>Sphaerobolaceae</taxon>
        <taxon>Sphaerobolus</taxon>
    </lineage>
</organism>
<proteinExistence type="predicted"/>
<dbReference type="InterPro" id="IPR022783">
    <property type="entry name" value="GCFC_dom"/>
</dbReference>
<sequence length="73" mass="8405">MPLEDANRKVEGMLRGWVVGDGIPADLVEWKNVFSSSEWDSLMLKYIVPKLGATLREDFKVNPRRQDMTPLEQ</sequence>
<dbReference type="Pfam" id="PF07842">
    <property type="entry name" value="GCFC"/>
    <property type="match status" value="1"/>
</dbReference>